<dbReference type="InterPro" id="IPR032710">
    <property type="entry name" value="NTF2-like_dom_sf"/>
</dbReference>
<feature type="domain" description="SnoaL-like" evidence="1">
    <location>
        <begin position="22"/>
        <end position="137"/>
    </location>
</feature>
<reference evidence="2" key="1">
    <citation type="submission" date="2018-06" db="EMBL/GenBank/DDBJ databases">
        <authorList>
            <person name="Zhirakovskaya E."/>
        </authorList>
    </citation>
    <scope>NUCLEOTIDE SEQUENCE</scope>
</reference>
<name>A0A3B1BDA0_9ZZZZ</name>
<dbReference type="SUPFAM" id="SSF54427">
    <property type="entry name" value="NTF2-like"/>
    <property type="match status" value="1"/>
</dbReference>
<organism evidence="2">
    <name type="scientific">hydrothermal vent metagenome</name>
    <dbReference type="NCBI Taxonomy" id="652676"/>
    <lineage>
        <taxon>unclassified sequences</taxon>
        <taxon>metagenomes</taxon>
        <taxon>ecological metagenomes</taxon>
    </lineage>
</organism>
<evidence type="ECO:0000313" key="2">
    <source>
        <dbReference type="EMBL" id="VAX09388.1"/>
    </source>
</evidence>
<gene>
    <name evidence="2" type="ORF">MNBD_GAMMA25-950</name>
</gene>
<protein>
    <recommendedName>
        <fullName evidence="1">SnoaL-like domain-containing protein</fullName>
    </recommendedName>
</protein>
<sequence length="155" mass="17821">MSKYEAINGSECITGLSDPQDVLIEFYHAFNNQDLEQMENNWLQSGDASMSNPLGGIKRSWSEIKPVYEKIFNGPAEVFVEFYDFSIHQTEGMFCAVGHERGYFKLDETEIKLAIRTSRIYLKTKQQWQQLHHHGSIDQAGLLADYQAIVLQKKV</sequence>
<dbReference type="AlphaFoldDB" id="A0A3B1BDA0"/>
<dbReference type="Gene3D" id="3.10.450.50">
    <property type="match status" value="1"/>
</dbReference>
<dbReference type="EMBL" id="UOFY01000036">
    <property type="protein sequence ID" value="VAX09388.1"/>
    <property type="molecule type" value="Genomic_DNA"/>
</dbReference>
<dbReference type="Pfam" id="PF13474">
    <property type="entry name" value="SnoaL_3"/>
    <property type="match status" value="1"/>
</dbReference>
<evidence type="ECO:0000259" key="1">
    <source>
        <dbReference type="Pfam" id="PF13474"/>
    </source>
</evidence>
<accession>A0A3B1BDA0</accession>
<proteinExistence type="predicted"/>
<dbReference type="InterPro" id="IPR037401">
    <property type="entry name" value="SnoaL-like"/>
</dbReference>